<reference evidence="3" key="1">
    <citation type="journal article" date="2019" name="Int. J. Syst. Evol. Microbiol.">
        <title>The Global Catalogue of Microorganisms (GCM) 10K type strain sequencing project: providing services to taxonomists for standard genome sequencing and annotation.</title>
        <authorList>
            <consortium name="The Broad Institute Genomics Platform"/>
            <consortium name="The Broad Institute Genome Sequencing Center for Infectious Disease"/>
            <person name="Wu L."/>
            <person name="Ma J."/>
        </authorList>
    </citation>
    <scope>NUCLEOTIDE SEQUENCE [LARGE SCALE GENOMIC DNA]</scope>
    <source>
        <strain evidence="3">KCTC 23984</strain>
    </source>
</reference>
<keyword evidence="1" id="KW-0732">Signal</keyword>
<dbReference type="Gene3D" id="2.40.160.60">
    <property type="entry name" value="Outer membrane protein transport protein (OMPP1/FadL/TodX)"/>
    <property type="match status" value="1"/>
</dbReference>
<dbReference type="EMBL" id="JBHUOX010000017">
    <property type="protein sequence ID" value="MFD3002500.1"/>
    <property type="molecule type" value="Genomic_DNA"/>
</dbReference>
<accession>A0ABW6BYN7</accession>
<name>A0ABW6BYN7_9BACT</name>
<evidence type="ECO:0000256" key="1">
    <source>
        <dbReference type="SAM" id="SignalP"/>
    </source>
</evidence>
<gene>
    <name evidence="2" type="ORF">ACFS7Z_19165</name>
</gene>
<feature type="chain" id="PRO_5047542249" evidence="1">
    <location>
        <begin position="22"/>
        <end position="224"/>
    </location>
</feature>
<evidence type="ECO:0000313" key="2">
    <source>
        <dbReference type="EMBL" id="MFD3002500.1"/>
    </source>
</evidence>
<dbReference type="SUPFAM" id="SSF56935">
    <property type="entry name" value="Porins"/>
    <property type="match status" value="1"/>
</dbReference>
<sequence length="224" mass="24057">MKNIFTTILAAGLLWTSQAMAQDVKPSLDAAPAPAVSAEPALTEAAIAPVATATADEKPAWTGPKLSYSLSTGASFSNGFGNAQFMTPSVRYHLNNRFRVNASMTYMNVSSYNTPAFIPEGTTVMYRNSGGSHYIASVGVDYLASDRLILSGNIWKDFSNLPAQNMNYGLYSPGRLGADLQATYKITENFSVSGGIRYREGGSPFASPFYNPGFGTYNRNGFGY</sequence>
<comment type="caution">
    <text evidence="2">The sequence shown here is derived from an EMBL/GenBank/DDBJ whole genome shotgun (WGS) entry which is preliminary data.</text>
</comment>
<evidence type="ECO:0000313" key="3">
    <source>
        <dbReference type="Proteomes" id="UP001597641"/>
    </source>
</evidence>
<dbReference type="RefSeq" id="WP_377488007.1">
    <property type="nucleotide sequence ID" value="NZ_JBHUOX010000017.1"/>
</dbReference>
<keyword evidence="3" id="KW-1185">Reference proteome</keyword>
<dbReference type="Proteomes" id="UP001597641">
    <property type="component" value="Unassembled WGS sequence"/>
</dbReference>
<proteinExistence type="predicted"/>
<organism evidence="2 3">
    <name type="scientific">Pontibacter toksunensis</name>
    <dbReference type="NCBI Taxonomy" id="1332631"/>
    <lineage>
        <taxon>Bacteria</taxon>
        <taxon>Pseudomonadati</taxon>
        <taxon>Bacteroidota</taxon>
        <taxon>Cytophagia</taxon>
        <taxon>Cytophagales</taxon>
        <taxon>Hymenobacteraceae</taxon>
        <taxon>Pontibacter</taxon>
    </lineage>
</organism>
<feature type="signal peptide" evidence="1">
    <location>
        <begin position="1"/>
        <end position="21"/>
    </location>
</feature>
<protein>
    <submittedName>
        <fullName evidence="2">Uncharacterized protein</fullName>
    </submittedName>
</protein>